<dbReference type="PANTHER" id="PTHR43861:SF1">
    <property type="entry name" value="TRANS-ACONITATE 2-METHYLTRANSFERASE"/>
    <property type="match status" value="1"/>
</dbReference>
<dbReference type="SUPFAM" id="SSF53335">
    <property type="entry name" value="S-adenosyl-L-methionine-dependent methyltransferases"/>
    <property type="match status" value="1"/>
</dbReference>
<dbReference type="PANTHER" id="PTHR43861">
    <property type="entry name" value="TRANS-ACONITATE 2-METHYLTRANSFERASE-RELATED"/>
    <property type="match status" value="1"/>
</dbReference>
<keyword evidence="2" id="KW-0808">Transferase</keyword>
<dbReference type="STRING" id="1850254.LPB137_13695"/>
<keyword evidence="3" id="KW-1185">Reference proteome</keyword>
<protein>
    <submittedName>
        <fullName evidence="2">Methyltransferase</fullName>
    </submittedName>
</protein>
<dbReference type="GO" id="GO:0032259">
    <property type="term" value="P:methylation"/>
    <property type="evidence" value="ECO:0007669"/>
    <property type="project" value="UniProtKB-KW"/>
</dbReference>
<dbReference type="GO" id="GO:0008757">
    <property type="term" value="F:S-adenosylmethionine-dependent methyltransferase activity"/>
    <property type="evidence" value="ECO:0007669"/>
    <property type="project" value="InterPro"/>
</dbReference>
<proteinExistence type="predicted"/>
<feature type="domain" description="Methyltransferase type 11" evidence="1">
    <location>
        <begin position="40"/>
        <end position="127"/>
    </location>
</feature>
<dbReference type="AlphaFoldDB" id="A0A1P8KQM2"/>
<dbReference type="CDD" id="cd02440">
    <property type="entry name" value="AdoMet_MTases"/>
    <property type="match status" value="1"/>
</dbReference>
<accession>A0A1P8KQM2</accession>
<name>A0A1P8KQM2_9BACT</name>
<dbReference type="OrthoDB" id="5323359at2"/>
<dbReference type="Pfam" id="PF08241">
    <property type="entry name" value="Methyltransf_11"/>
    <property type="match status" value="1"/>
</dbReference>
<keyword evidence="2" id="KW-0489">Methyltransferase</keyword>
<evidence type="ECO:0000313" key="3">
    <source>
        <dbReference type="Proteomes" id="UP000186074"/>
    </source>
</evidence>
<dbReference type="InterPro" id="IPR029063">
    <property type="entry name" value="SAM-dependent_MTases_sf"/>
</dbReference>
<reference evidence="2 3" key="1">
    <citation type="submission" date="2017-01" db="EMBL/GenBank/DDBJ databases">
        <title>Genome sequencing of Arcobacter sp. LPB0137.</title>
        <authorList>
            <person name="Lee G.-W."/>
            <person name="Yi H."/>
        </authorList>
    </citation>
    <scope>NUCLEOTIDE SEQUENCE [LARGE SCALE GENOMIC DNA]</scope>
    <source>
        <strain evidence="2 3">LPB0137</strain>
    </source>
</reference>
<gene>
    <name evidence="2" type="ORF">LPB137_13695</name>
</gene>
<dbReference type="Proteomes" id="UP000186074">
    <property type="component" value="Chromosome"/>
</dbReference>
<dbReference type="EMBL" id="CP019070">
    <property type="protein sequence ID" value="APW66837.1"/>
    <property type="molecule type" value="Genomic_DNA"/>
</dbReference>
<evidence type="ECO:0000259" key="1">
    <source>
        <dbReference type="Pfam" id="PF08241"/>
    </source>
</evidence>
<dbReference type="InterPro" id="IPR013216">
    <property type="entry name" value="Methyltransf_11"/>
</dbReference>
<organism evidence="2 3">
    <name type="scientific">Poseidonibacter parvus</name>
    <dbReference type="NCBI Taxonomy" id="1850254"/>
    <lineage>
        <taxon>Bacteria</taxon>
        <taxon>Pseudomonadati</taxon>
        <taxon>Campylobacterota</taxon>
        <taxon>Epsilonproteobacteria</taxon>
        <taxon>Campylobacterales</taxon>
        <taxon>Arcobacteraceae</taxon>
        <taxon>Poseidonibacter</taxon>
    </lineage>
</organism>
<evidence type="ECO:0000313" key="2">
    <source>
        <dbReference type="EMBL" id="APW66837.1"/>
    </source>
</evidence>
<dbReference type="Gene3D" id="3.40.50.150">
    <property type="entry name" value="Vaccinia Virus protein VP39"/>
    <property type="match status" value="1"/>
</dbReference>
<sequence length="231" mass="26779">MSIKNEFSKHANKYNDNNIIQQIIAKSLVRELKSKPKKILELGCGSGQVFNHINWEIDFYKAIDFSAQMCKLHPKNSKVEVKCHDFDSDEFLNEIKNDSYDIVLSSSALQWSKDLGKIIRNLSYVTKEINAVLFTSNTFKTIQNITNSKSPILSEDEIKKAFSQYFNCEFETIMYKLEFDNKKDLFNYIKNSGVSGGSNALDFKDAKKLYKEYGLNYLEFEVIFIKTFTKL</sequence>
<dbReference type="RefSeq" id="WP_076089020.1">
    <property type="nucleotide sequence ID" value="NZ_CP019070.1"/>
</dbReference>
<dbReference type="KEGG" id="alp:LPB137_13695"/>